<evidence type="ECO:0000256" key="1">
    <source>
        <dbReference type="SAM" id="MobiDB-lite"/>
    </source>
</evidence>
<reference evidence="2" key="1">
    <citation type="submission" date="2020-03" db="EMBL/GenBank/DDBJ databases">
        <authorList>
            <person name="Weist P."/>
        </authorList>
    </citation>
    <scope>NUCLEOTIDE SEQUENCE</scope>
</reference>
<feature type="compositionally biased region" description="Basic and acidic residues" evidence="1">
    <location>
        <begin position="54"/>
        <end position="71"/>
    </location>
</feature>
<dbReference type="EMBL" id="CADEAL010001857">
    <property type="protein sequence ID" value="CAB1436137.1"/>
    <property type="molecule type" value="Genomic_DNA"/>
</dbReference>
<comment type="caution">
    <text evidence="2">The sequence shown here is derived from an EMBL/GenBank/DDBJ whole genome shotgun (WGS) entry which is preliminary data.</text>
</comment>
<dbReference type="AlphaFoldDB" id="A0A9N7YSR2"/>
<accession>A0A9N7YSR2</accession>
<evidence type="ECO:0000313" key="2">
    <source>
        <dbReference type="EMBL" id="CAB1436137.1"/>
    </source>
</evidence>
<evidence type="ECO:0000313" key="3">
    <source>
        <dbReference type="Proteomes" id="UP001153269"/>
    </source>
</evidence>
<sequence length="105" mass="11628">MAATVTQLPPTPLPIHQPPPVKLTLSLRRQQARHFLRSSLLPLSPEFHFNSDTSDSKEKTQTGRKERDWKLSADSAPVEGVWTDWMCPPASSEPVCVCVCLCASS</sequence>
<dbReference type="Proteomes" id="UP001153269">
    <property type="component" value="Unassembled WGS sequence"/>
</dbReference>
<name>A0A9N7YSR2_PLEPL</name>
<proteinExistence type="predicted"/>
<protein>
    <submittedName>
        <fullName evidence="2">Uncharacterized protein</fullName>
    </submittedName>
</protein>
<gene>
    <name evidence="2" type="ORF">PLEPLA_LOCUS24177</name>
</gene>
<feature type="region of interest" description="Disordered" evidence="1">
    <location>
        <begin position="44"/>
        <end position="71"/>
    </location>
</feature>
<keyword evidence="3" id="KW-1185">Reference proteome</keyword>
<organism evidence="2 3">
    <name type="scientific">Pleuronectes platessa</name>
    <name type="common">European plaice</name>
    <dbReference type="NCBI Taxonomy" id="8262"/>
    <lineage>
        <taxon>Eukaryota</taxon>
        <taxon>Metazoa</taxon>
        <taxon>Chordata</taxon>
        <taxon>Craniata</taxon>
        <taxon>Vertebrata</taxon>
        <taxon>Euteleostomi</taxon>
        <taxon>Actinopterygii</taxon>
        <taxon>Neopterygii</taxon>
        <taxon>Teleostei</taxon>
        <taxon>Neoteleostei</taxon>
        <taxon>Acanthomorphata</taxon>
        <taxon>Carangaria</taxon>
        <taxon>Pleuronectiformes</taxon>
        <taxon>Pleuronectoidei</taxon>
        <taxon>Pleuronectidae</taxon>
        <taxon>Pleuronectes</taxon>
    </lineage>
</organism>